<dbReference type="AlphaFoldDB" id="A0AAP0M337"/>
<comment type="caution">
    <text evidence="1">The sequence shown here is derived from an EMBL/GenBank/DDBJ whole genome shotgun (WGS) entry which is preliminary data.</text>
</comment>
<accession>A0AAP0M337</accession>
<dbReference type="InterPro" id="IPR032675">
    <property type="entry name" value="LRR_dom_sf"/>
</dbReference>
<dbReference type="SUPFAM" id="SSF52058">
    <property type="entry name" value="L domain-like"/>
    <property type="match status" value="1"/>
</dbReference>
<keyword evidence="2" id="KW-1185">Reference proteome</keyword>
<protein>
    <submittedName>
        <fullName evidence="1">Uncharacterized protein</fullName>
    </submittedName>
</protein>
<proteinExistence type="predicted"/>
<dbReference type="Proteomes" id="UP001428341">
    <property type="component" value="Unassembled WGS sequence"/>
</dbReference>
<dbReference type="EMBL" id="JBCGBO010000006">
    <property type="protein sequence ID" value="KAK9193717.1"/>
    <property type="molecule type" value="Genomic_DNA"/>
</dbReference>
<gene>
    <name evidence="1" type="ORF">WN944_004414</name>
</gene>
<organism evidence="1 2">
    <name type="scientific">Citrus x changshan-huyou</name>
    <dbReference type="NCBI Taxonomy" id="2935761"/>
    <lineage>
        <taxon>Eukaryota</taxon>
        <taxon>Viridiplantae</taxon>
        <taxon>Streptophyta</taxon>
        <taxon>Embryophyta</taxon>
        <taxon>Tracheophyta</taxon>
        <taxon>Spermatophyta</taxon>
        <taxon>Magnoliopsida</taxon>
        <taxon>eudicotyledons</taxon>
        <taxon>Gunneridae</taxon>
        <taxon>Pentapetalae</taxon>
        <taxon>rosids</taxon>
        <taxon>malvids</taxon>
        <taxon>Sapindales</taxon>
        <taxon>Rutaceae</taxon>
        <taxon>Aurantioideae</taxon>
        <taxon>Citrus</taxon>
    </lineage>
</organism>
<dbReference type="Gene3D" id="3.80.10.10">
    <property type="entry name" value="Ribonuclease Inhibitor"/>
    <property type="match status" value="1"/>
</dbReference>
<name>A0AAP0M337_9ROSI</name>
<sequence>MELSGKLSPELRKLFPMTILLLSGDQLSESLPDQLGNCSNLEILNLDDNNI</sequence>
<reference evidence="1 2" key="1">
    <citation type="submission" date="2024-05" db="EMBL/GenBank/DDBJ databases">
        <title>Haplotype-resolved chromosome-level genome assembly of Huyou (Citrus changshanensis).</title>
        <authorList>
            <person name="Miao C."/>
            <person name="Chen W."/>
            <person name="Wu Y."/>
            <person name="Wang L."/>
            <person name="Zhao S."/>
            <person name="Grierson D."/>
            <person name="Xu C."/>
            <person name="Chen K."/>
        </authorList>
    </citation>
    <scope>NUCLEOTIDE SEQUENCE [LARGE SCALE GENOMIC DNA]</scope>
    <source>
        <strain evidence="1">01-14</strain>
        <tissue evidence="1">Leaf</tissue>
    </source>
</reference>
<evidence type="ECO:0000313" key="1">
    <source>
        <dbReference type="EMBL" id="KAK9193717.1"/>
    </source>
</evidence>
<evidence type="ECO:0000313" key="2">
    <source>
        <dbReference type="Proteomes" id="UP001428341"/>
    </source>
</evidence>